<gene>
    <name evidence="1" type="ORF">ACFQ4H_29560</name>
</gene>
<protein>
    <submittedName>
        <fullName evidence="1">Uncharacterized protein</fullName>
    </submittedName>
</protein>
<dbReference type="Proteomes" id="UP001597260">
    <property type="component" value="Unassembled WGS sequence"/>
</dbReference>
<dbReference type="EMBL" id="JBHTMP010000071">
    <property type="protein sequence ID" value="MFD1325240.1"/>
    <property type="molecule type" value="Genomic_DNA"/>
</dbReference>
<comment type="caution">
    <text evidence="1">The sequence shown here is derived from an EMBL/GenBank/DDBJ whole genome shotgun (WGS) entry which is preliminary data.</text>
</comment>
<organism evidence="1 2">
    <name type="scientific">Micromonospora sonneratiae</name>
    <dbReference type="NCBI Taxonomy" id="1184706"/>
    <lineage>
        <taxon>Bacteria</taxon>
        <taxon>Bacillati</taxon>
        <taxon>Actinomycetota</taxon>
        <taxon>Actinomycetes</taxon>
        <taxon>Micromonosporales</taxon>
        <taxon>Micromonosporaceae</taxon>
        <taxon>Micromonospora</taxon>
    </lineage>
</organism>
<evidence type="ECO:0000313" key="1">
    <source>
        <dbReference type="EMBL" id="MFD1325240.1"/>
    </source>
</evidence>
<proteinExistence type="predicted"/>
<evidence type="ECO:0000313" key="2">
    <source>
        <dbReference type="Proteomes" id="UP001597260"/>
    </source>
</evidence>
<reference evidence="2" key="1">
    <citation type="journal article" date="2019" name="Int. J. Syst. Evol. Microbiol.">
        <title>The Global Catalogue of Microorganisms (GCM) 10K type strain sequencing project: providing services to taxonomists for standard genome sequencing and annotation.</title>
        <authorList>
            <consortium name="The Broad Institute Genomics Platform"/>
            <consortium name="The Broad Institute Genome Sequencing Center for Infectious Disease"/>
            <person name="Wu L."/>
            <person name="Ma J."/>
        </authorList>
    </citation>
    <scope>NUCLEOTIDE SEQUENCE [LARGE SCALE GENOMIC DNA]</scope>
    <source>
        <strain evidence="2">JCM 31037</strain>
    </source>
</reference>
<dbReference type="RefSeq" id="WP_377577229.1">
    <property type="nucleotide sequence ID" value="NZ_JBHTMP010000071.1"/>
</dbReference>
<name>A0ABW3YLX9_9ACTN</name>
<sequence length="251" mass="28320">MRWCARQEIKREPESGKTSIRVNRQQMLRAISPILRTDPGTMDRLFALLSVHYWGSVGSGRPADGTPWHFNLGPHVRRFRDVRSVEGFIDVLVAWDEEERQRHQPTGQPAVEPVEVTPATRTYLNPKVLDQLRDIECAVWDSSKLIALVDELDTCVRTGCVFAAHAVLRALLDHVLPLFGQKTFAGVVSSHPWGKTDGRYLNRLSSFRNQGDDALHRQISKRPDLLMIDDLPEGAAVNTLLQACVTQLKKP</sequence>
<keyword evidence="2" id="KW-1185">Reference proteome</keyword>
<accession>A0ABW3YLX9</accession>